<evidence type="ECO:0000256" key="1">
    <source>
        <dbReference type="ARBA" id="ARBA00022793"/>
    </source>
</evidence>
<name>A0A8H3V1R6_VENIN</name>
<keyword evidence="2" id="KW-0456">Lyase</keyword>
<sequence>MTRVIQDEVAQHPIEHRLARAGQWLSPNPNHHHAWLSKQIHHISLHPTPLHPVLHAFKSLIDSSTRLTMLFTQMFQEMPHRAPYTHDPAGRPQIRSTQHMLALMNHLLTQPPAWSDWEDEVGVVGVPFQVLYDWPMGTASGYAVFQDPGVNDMLKRVLDVWGGFLAGEGSRVCLGTGREGWFGEVAKAELERVANEATPPSSSSSVSGERVNLKFEDLFYCDPTAEYHGYNSWDAFFTRSFRFSQGIRPIASPHDPSVIANTCESRPYKTCRNVHAHATFWAKGQPYSIHDILAHSPLSTHFVGGTVYQAFLSSLSYHRWHAPVSGRIVKVDRIAGTYFSEAPYTGFLAREGRGLDVEGQVTGQAYLAAMATRALIFIQADNVEVGLMCVVPIGMVEVSTCEVTVEEGDYVEKGDQLGMFHFGGSTHCLLFRRGVELEGFPEAGREVNVPVRGELCRVVKREAVGRDVEDEEDMVVVDLERV</sequence>
<evidence type="ECO:0000259" key="3">
    <source>
        <dbReference type="Pfam" id="PF12588"/>
    </source>
</evidence>
<dbReference type="Pfam" id="PF12588">
    <property type="entry name" value="PSDC"/>
    <property type="match status" value="1"/>
</dbReference>
<accession>A0A8H3V1R6</accession>
<dbReference type="InterPro" id="IPR003817">
    <property type="entry name" value="PS_Dcarbxylase"/>
</dbReference>
<dbReference type="GO" id="GO:0005739">
    <property type="term" value="C:mitochondrion"/>
    <property type="evidence" value="ECO:0007669"/>
    <property type="project" value="TreeGrafter"/>
</dbReference>
<dbReference type="GO" id="GO:0006646">
    <property type="term" value="P:phosphatidylethanolamine biosynthetic process"/>
    <property type="evidence" value="ECO:0007669"/>
    <property type="project" value="TreeGrafter"/>
</dbReference>
<evidence type="ECO:0000256" key="2">
    <source>
        <dbReference type="ARBA" id="ARBA00023239"/>
    </source>
</evidence>
<dbReference type="Proteomes" id="UP000447873">
    <property type="component" value="Unassembled WGS sequence"/>
</dbReference>
<proteinExistence type="predicted"/>
<evidence type="ECO:0000313" key="4">
    <source>
        <dbReference type="EMBL" id="KAE9980849.1"/>
    </source>
</evidence>
<protein>
    <recommendedName>
        <fullName evidence="3">L-tryptophan decarboxylase PsiD-like domain-containing protein</fullName>
    </recommendedName>
</protein>
<dbReference type="Pfam" id="PF02666">
    <property type="entry name" value="PS_Dcarbxylase"/>
    <property type="match status" value="1"/>
</dbReference>
<dbReference type="GO" id="GO:0004609">
    <property type="term" value="F:phosphatidylserine decarboxylase activity"/>
    <property type="evidence" value="ECO:0007669"/>
    <property type="project" value="InterPro"/>
</dbReference>
<dbReference type="EMBL" id="WNWS01000097">
    <property type="protein sequence ID" value="KAE9980849.1"/>
    <property type="molecule type" value="Genomic_DNA"/>
</dbReference>
<gene>
    <name evidence="4" type="ORF">EG328_011985</name>
</gene>
<organism evidence="4 5">
    <name type="scientific">Venturia inaequalis</name>
    <name type="common">Apple scab fungus</name>
    <dbReference type="NCBI Taxonomy" id="5025"/>
    <lineage>
        <taxon>Eukaryota</taxon>
        <taxon>Fungi</taxon>
        <taxon>Dikarya</taxon>
        <taxon>Ascomycota</taxon>
        <taxon>Pezizomycotina</taxon>
        <taxon>Dothideomycetes</taxon>
        <taxon>Pleosporomycetidae</taxon>
        <taxon>Venturiales</taxon>
        <taxon>Venturiaceae</taxon>
        <taxon>Venturia</taxon>
    </lineage>
</organism>
<dbReference type="AlphaFoldDB" id="A0A8H3V1R6"/>
<evidence type="ECO:0000313" key="5">
    <source>
        <dbReference type="Proteomes" id="UP000447873"/>
    </source>
</evidence>
<comment type="caution">
    <text evidence="4">The sequence shown here is derived from an EMBL/GenBank/DDBJ whole genome shotgun (WGS) entry which is preliminary data.</text>
</comment>
<feature type="domain" description="L-tryptophan decarboxylase PsiD-like" evidence="3">
    <location>
        <begin position="51"/>
        <end position="189"/>
    </location>
</feature>
<keyword evidence="1" id="KW-0210">Decarboxylase</keyword>
<dbReference type="InterPro" id="IPR022237">
    <property type="entry name" value="PsiD-like"/>
</dbReference>
<dbReference type="PANTHER" id="PTHR10067:SF9">
    <property type="entry name" value="PHOSPHATIDYLSERINE DECARBOXYLASE FAMILY PROTEIN (AFU_ORTHOLOGUE AFUA_7G01730)"/>
    <property type="match status" value="1"/>
</dbReference>
<reference evidence="4 5" key="1">
    <citation type="submission" date="2018-12" db="EMBL/GenBank/DDBJ databases">
        <title>Venturia inaequalis Genome Resource.</title>
        <authorList>
            <person name="Lichtner F.J."/>
        </authorList>
    </citation>
    <scope>NUCLEOTIDE SEQUENCE [LARGE SCALE GENOMIC DNA]</scope>
    <source>
        <strain evidence="4 5">120213</strain>
    </source>
</reference>
<dbReference type="PANTHER" id="PTHR10067">
    <property type="entry name" value="PHOSPHATIDYLSERINE DECARBOXYLASE"/>
    <property type="match status" value="1"/>
</dbReference>